<dbReference type="FunFam" id="1.25.40.10:FF:000090">
    <property type="entry name" value="Pentatricopeptide repeat-containing protein, chloroplastic"/>
    <property type="match status" value="1"/>
</dbReference>
<dbReference type="FunFam" id="1.25.40.10:FF:000344">
    <property type="entry name" value="Pentatricopeptide repeat-containing protein"/>
    <property type="match status" value="1"/>
</dbReference>
<protein>
    <recommendedName>
        <fullName evidence="5">Pentatricopeptide repeat-containing protein</fullName>
    </recommendedName>
</protein>
<dbReference type="InterPro" id="IPR011990">
    <property type="entry name" value="TPR-like_helical_dom_sf"/>
</dbReference>
<dbReference type="GO" id="GO:0009451">
    <property type="term" value="P:RNA modification"/>
    <property type="evidence" value="ECO:0007669"/>
    <property type="project" value="InterPro"/>
</dbReference>
<dbReference type="AlphaFoldDB" id="A0A8K0DV53"/>
<dbReference type="EMBL" id="VOIH02000009">
    <property type="protein sequence ID" value="KAF3437256.1"/>
    <property type="molecule type" value="Genomic_DNA"/>
</dbReference>
<evidence type="ECO:0000256" key="1">
    <source>
        <dbReference type="ARBA" id="ARBA00022737"/>
    </source>
</evidence>
<proteinExistence type="predicted"/>
<feature type="repeat" description="PPR" evidence="2">
    <location>
        <begin position="212"/>
        <end position="246"/>
    </location>
</feature>
<dbReference type="InterPro" id="IPR002885">
    <property type="entry name" value="PPR_rpt"/>
</dbReference>
<feature type="repeat" description="PPR" evidence="2">
    <location>
        <begin position="314"/>
        <end position="348"/>
    </location>
</feature>
<gene>
    <name evidence="3" type="ORF">FNV43_RR20009</name>
</gene>
<keyword evidence="1" id="KW-0677">Repeat</keyword>
<dbReference type="FunFam" id="1.25.40.10:FF:000073">
    <property type="entry name" value="Pentatricopeptide repeat-containing protein chloroplastic"/>
    <property type="match status" value="1"/>
</dbReference>
<comment type="caution">
    <text evidence="3">The sequence shown here is derived from an EMBL/GenBank/DDBJ whole genome shotgun (WGS) entry which is preliminary data.</text>
</comment>
<dbReference type="GO" id="GO:0003729">
    <property type="term" value="F:mRNA binding"/>
    <property type="evidence" value="ECO:0007669"/>
    <property type="project" value="UniProtKB-ARBA"/>
</dbReference>
<dbReference type="Proteomes" id="UP000796880">
    <property type="component" value="Unassembled WGS sequence"/>
</dbReference>
<dbReference type="OrthoDB" id="1871818at2759"/>
<dbReference type="Pfam" id="PF20431">
    <property type="entry name" value="E_motif"/>
    <property type="match status" value="1"/>
</dbReference>
<reference evidence="3" key="1">
    <citation type="submission" date="2020-03" db="EMBL/GenBank/DDBJ databases">
        <title>A high-quality chromosome-level genome assembly of a woody plant with both climbing and erect habits, Rhamnella rubrinervis.</title>
        <authorList>
            <person name="Lu Z."/>
            <person name="Yang Y."/>
            <person name="Zhu X."/>
            <person name="Sun Y."/>
        </authorList>
    </citation>
    <scope>NUCLEOTIDE SEQUENCE</scope>
    <source>
        <strain evidence="3">BYM</strain>
        <tissue evidence="3">Leaf</tissue>
    </source>
</reference>
<dbReference type="Gene3D" id="1.25.40.10">
    <property type="entry name" value="Tetratricopeptide repeat domain"/>
    <property type="match status" value="5"/>
</dbReference>
<evidence type="ECO:0008006" key="5">
    <source>
        <dbReference type="Google" id="ProtNLM"/>
    </source>
</evidence>
<feature type="repeat" description="PPR" evidence="2">
    <location>
        <begin position="415"/>
        <end position="449"/>
    </location>
</feature>
<keyword evidence="4" id="KW-1185">Reference proteome</keyword>
<dbReference type="InterPro" id="IPR046848">
    <property type="entry name" value="E_motif"/>
</dbReference>
<organism evidence="3 4">
    <name type="scientific">Rhamnella rubrinervis</name>
    <dbReference type="NCBI Taxonomy" id="2594499"/>
    <lineage>
        <taxon>Eukaryota</taxon>
        <taxon>Viridiplantae</taxon>
        <taxon>Streptophyta</taxon>
        <taxon>Embryophyta</taxon>
        <taxon>Tracheophyta</taxon>
        <taxon>Spermatophyta</taxon>
        <taxon>Magnoliopsida</taxon>
        <taxon>eudicotyledons</taxon>
        <taxon>Gunneridae</taxon>
        <taxon>Pentapetalae</taxon>
        <taxon>rosids</taxon>
        <taxon>fabids</taxon>
        <taxon>Rosales</taxon>
        <taxon>Rhamnaceae</taxon>
        <taxon>rhamnoid group</taxon>
        <taxon>Rhamneae</taxon>
        <taxon>Rhamnella</taxon>
    </lineage>
</organism>
<accession>A0A8K0DV53</accession>
<evidence type="ECO:0000313" key="4">
    <source>
        <dbReference type="Proteomes" id="UP000796880"/>
    </source>
</evidence>
<dbReference type="PANTHER" id="PTHR47926:SF452">
    <property type="entry name" value="PENTATRICOPEPTIDE REPEAT-CONTAINING PROTEIN"/>
    <property type="match status" value="1"/>
</dbReference>
<sequence>MLTPRSMPVVAIETQIKDLVSKGLYHQTFLLYKQELHPSGLHANSSILPSLIKACSSASSHHFGLQLHCVALKSGSHSDTVVSNSIISMYAKFSFVDAARKVFDSMPYRDTVTWNALINCYIQNGYPAKALQMLKLMYFNGFVPKSELIACIISVSARTGQLRLGRAIHALAITDGRIQETVFLSTALIDLYLRSHECLMAFHVFDQIAVKNEVSWTAMISGCTANHNYEMAMDCFRAMQVERVKPNRVTVLAILPVCAEFGYIKHGKEIHGYAFRHGFDRDHHFSSSLMHMYCKFQGALHSAKLIFKRSTVKDVVMWSSIIGCYSQHGDDAQAMKLFKHMQAEGTKPNSVTLLAIISACTSLSSLKLGSGVHGYVLKSGLNFDIFIGNSLINMYAKCGCIEASHHMFKQMPVKDFITWSTIIGGYGLHGRGEEALLLYHEMKERGTQPDEVTFLAILSACNHAGLVEEGQKIFYNVMEAGELALTIEHYACLIDLLGRSGKLEDACEVVRTIPMKPSTRIWSSLISACKVHGRLEIAEMLAHMLIESEPENAANYTLLSMVYAETGNWHGVEVVRRVMRVQGLKKNCGFSQI</sequence>
<evidence type="ECO:0000313" key="3">
    <source>
        <dbReference type="EMBL" id="KAF3437256.1"/>
    </source>
</evidence>
<dbReference type="InterPro" id="IPR046960">
    <property type="entry name" value="PPR_At4g14850-like_plant"/>
</dbReference>
<dbReference type="Pfam" id="PF13041">
    <property type="entry name" value="PPR_2"/>
    <property type="match status" value="3"/>
</dbReference>
<name>A0A8K0DV53_9ROSA</name>
<dbReference type="PROSITE" id="PS51375">
    <property type="entry name" value="PPR"/>
    <property type="match status" value="4"/>
</dbReference>
<dbReference type="PANTHER" id="PTHR47926">
    <property type="entry name" value="PENTATRICOPEPTIDE REPEAT-CONTAINING PROTEIN"/>
    <property type="match status" value="1"/>
</dbReference>
<dbReference type="Pfam" id="PF01535">
    <property type="entry name" value="PPR"/>
    <property type="match status" value="4"/>
</dbReference>
<feature type="repeat" description="PPR" evidence="2">
    <location>
        <begin position="110"/>
        <end position="144"/>
    </location>
</feature>
<evidence type="ECO:0000256" key="2">
    <source>
        <dbReference type="PROSITE-ProRule" id="PRU00708"/>
    </source>
</evidence>
<dbReference type="NCBIfam" id="TIGR00756">
    <property type="entry name" value="PPR"/>
    <property type="match status" value="4"/>
</dbReference>